<accession>A0A0C1LFW4</accession>
<dbReference type="OrthoDB" id="2600165at2"/>
<dbReference type="EMBL" id="JSVC01000014">
    <property type="protein sequence ID" value="KIC94243.1"/>
    <property type="molecule type" value="Genomic_DNA"/>
</dbReference>
<evidence type="ECO:0000256" key="3">
    <source>
        <dbReference type="ARBA" id="ARBA00023163"/>
    </source>
</evidence>
<evidence type="ECO:0000313" key="5">
    <source>
        <dbReference type="EMBL" id="KIC94243.1"/>
    </source>
</evidence>
<proteinExistence type="predicted"/>
<dbReference type="Pfam" id="PF12833">
    <property type="entry name" value="HTH_18"/>
    <property type="match status" value="1"/>
</dbReference>
<dbReference type="InterPro" id="IPR020449">
    <property type="entry name" value="Tscrpt_reg_AraC-type_HTH"/>
</dbReference>
<dbReference type="InterPro" id="IPR009057">
    <property type="entry name" value="Homeodomain-like_sf"/>
</dbReference>
<dbReference type="PROSITE" id="PS01124">
    <property type="entry name" value="HTH_ARAC_FAMILY_2"/>
    <property type="match status" value="1"/>
</dbReference>
<evidence type="ECO:0000256" key="2">
    <source>
        <dbReference type="ARBA" id="ARBA00023125"/>
    </source>
</evidence>
<dbReference type="PANTHER" id="PTHR43280">
    <property type="entry name" value="ARAC-FAMILY TRANSCRIPTIONAL REGULATOR"/>
    <property type="match status" value="1"/>
</dbReference>
<evidence type="ECO:0000313" key="6">
    <source>
        <dbReference type="Proteomes" id="UP000031408"/>
    </source>
</evidence>
<feature type="domain" description="HTH araC/xylS-type" evidence="4">
    <location>
        <begin position="182"/>
        <end position="282"/>
    </location>
</feature>
<organism evidence="5 6">
    <name type="scientific">Flavihumibacter solisilvae</name>
    <dbReference type="NCBI Taxonomy" id="1349421"/>
    <lineage>
        <taxon>Bacteria</taxon>
        <taxon>Pseudomonadati</taxon>
        <taxon>Bacteroidota</taxon>
        <taxon>Chitinophagia</taxon>
        <taxon>Chitinophagales</taxon>
        <taxon>Chitinophagaceae</taxon>
        <taxon>Flavihumibacter</taxon>
    </lineage>
</organism>
<keyword evidence="2" id="KW-0238">DNA-binding</keyword>
<dbReference type="GO" id="GO:0003700">
    <property type="term" value="F:DNA-binding transcription factor activity"/>
    <property type="evidence" value="ECO:0007669"/>
    <property type="project" value="InterPro"/>
</dbReference>
<keyword evidence="3" id="KW-0804">Transcription</keyword>
<dbReference type="PRINTS" id="PR00032">
    <property type="entry name" value="HTHARAC"/>
</dbReference>
<dbReference type="GO" id="GO:0043565">
    <property type="term" value="F:sequence-specific DNA binding"/>
    <property type="evidence" value="ECO:0007669"/>
    <property type="project" value="InterPro"/>
</dbReference>
<dbReference type="SUPFAM" id="SSF46689">
    <property type="entry name" value="Homeodomain-like"/>
    <property type="match status" value="1"/>
</dbReference>
<comment type="caution">
    <text evidence="5">The sequence shown here is derived from an EMBL/GenBank/DDBJ whole genome shotgun (WGS) entry which is preliminary data.</text>
</comment>
<sequence>MGKTFNIPDFLKYINIKGTGNDSLQVIHYDEYENILLKSPPVKIDFYFLAIKQNVDIQPPIEEMSDSYVYLSGPGNAMEWEMTGPISGYSILISEKLLGKFARDYKFMDYNNHEALFLKHDEKVVLYDLFIKAHLEFAKNQISRDIIVSYSALILTYAQAFYERQFESRSKIYHKVVADFYEQLHAYFRDEASVKNLPSVGYFAEKANLSTNYFGNLVKHFTGNSPIEHIHQHIIHIAKNKLRLTKLSVNEIAYSLGFDYPTYFTRFFRKETGITPKVFRNQ</sequence>
<evidence type="ECO:0000259" key="4">
    <source>
        <dbReference type="PROSITE" id="PS01124"/>
    </source>
</evidence>
<dbReference type="AlphaFoldDB" id="A0A0C1LFW4"/>
<reference evidence="5 6" key="1">
    <citation type="submission" date="2014-11" db="EMBL/GenBank/DDBJ databases">
        <title>Genome sequence of Flavihumibacter solisilvae 3-3.</title>
        <authorList>
            <person name="Zhou G."/>
            <person name="Li M."/>
            <person name="Wang G."/>
        </authorList>
    </citation>
    <scope>NUCLEOTIDE SEQUENCE [LARGE SCALE GENOMIC DNA]</scope>
    <source>
        <strain evidence="5 6">3-3</strain>
    </source>
</reference>
<dbReference type="PANTHER" id="PTHR43280:SF32">
    <property type="entry name" value="TRANSCRIPTIONAL REGULATORY PROTEIN"/>
    <property type="match status" value="1"/>
</dbReference>
<protein>
    <submittedName>
        <fullName evidence="5">Transcriptional regulator</fullName>
    </submittedName>
</protein>
<dbReference type="Gene3D" id="1.10.10.60">
    <property type="entry name" value="Homeodomain-like"/>
    <property type="match status" value="1"/>
</dbReference>
<keyword evidence="1" id="KW-0805">Transcription regulation</keyword>
<dbReference type="InterPro" id="IPR018060">
    <property type="entry name" value="HTH_AraC"/>
</dbReference>
<evidence type="ECO:0000256" key="1">
    <source>
        <dbReference type="ARBA" id="ARBA00023015"/>
    </source>
</evidence>
<dbReference type="Proteomes" id="UP000031408">
    <property type="component" value="Unassembled WGS sequence"/>
</dbReference>
<dbReference type="STRING" id="1349421.OI18_12770"/>
<gene>
    <name evidence="5" type="ORF">OI18_12770</name>
</gene>
<dbReference type="SMART" id="SM00342">
    <property type="entry name" value="HTH_ARAC"/>
    <property type="match status" value="1"/>
</dbReference>
<dbReference type="RefSeq" id="WP_039140336.1">
    <property type="nucleotide sequence ID" value="NZ_JSVC01000014.1"/>
</dbReference>
<name>A0A0C1LFW4_9BACT</name>
<keyword evidence="6" id="KW-1185">Reference proteome</keyword>